<protein>
    <recommendedName>
        <fullName evidence="1">F-box domain-containing protein</fullName>
    </recommendedName>
</protein>
<dbReference type="InterPro" id="IPR013187">
    <property type="entry name" value="F-box-assoc_dom_typ3"/>
</dbReference>
<dbReference type="NCBIfam" id="TIGR01640">
    <property type="entry name" value="F_box_assoc_1"/>
    <property type="match status" value="1"/>
</dbReference>
<dbReference type="InterPro" id="IPR017451">
    <property type="entry name" value="F-box-assoc_interact_dom"/>
</dbReference>
<dbReference type="Gramene" id="TraesROB_scaffold_096664_01G000200.1">
    <property type="protein sequence ID" value="TraesROB_scaffold_096664_01G000200.1"/>
    <property type="gene ID" value="TraesROB_scaffold_096664_01G000200"/>
</dbReference>
<proteinExistence type="predicted"/>
<dbReference type="AlphaFoldDB" id="A0A3B5Z6H2"/>
<dbReference type="RefSeq" id="XP_044378646.1">
    <property type="nucleotide sequence ID" value="XM_044522711.1"/>
</dbReference>
<dbReference type="OMA" id="QAGRTHY"/>
<dbReference type="InterPro" id="IPR050796">
    <property type="entry name" value="SCF_F-box_component"/>
</dbReference>
<evidence type="ECO:0000313" key="2">
    <source>
        <dbReference type="EnsemblPlants" id="TraesCS1B02G467200.1.cds1"/>
    </source>
</evidence>
<feature type="domain" description="F-box" evidence="1">
    <location>
        <begin position="21"/>
        <end position="61"/>
    </location>
</feature>
<dbReference type="Pfam" id="PF00646">
    <property type="entry name" value="F-box"/>
    <property type="match status" value="1"/>
</dbReference>
<dbReference type="Pfam" id="PF08268">
    <property type="entry name" value="FBA_3"/>
    <property type="match status" value="1"/>
</dbReference>
<dbReference type="Gramene" id="TraesCAD_scaffold_008490_01G000200.1">
    <property type="protein sequence ID" value="TraesCAD_scaffold_008490_01G000200.1"/>
    <property type="gene ID" value="TraesCAD_scaffold_008490_01G000200"/>
</dbReference>
<organism evidence="2">
    <name type="scientific">Triticum aestivum</name>
    <name type="common">Wheat</name>
    <dbReference type="NCBI Taxonomy" id="4565"/>
    <lineage>
        <taxon>Eukaryota</taxon>
        <taxon>Viridiplantae</taxon>
        <taxon>Streptophyta</taxon>
        <taxon>Embryophyta</taxon>
        <taxon>Tracheophyta</taxon>
        <taxon>Spermatophyta</taxon>
        <taxon>Magnoliopsida</taxon>
        <taxon>Liliopsida</taxon>
        <taxon>Poales</taxon>
        <taxon>Poaceae</taxon>
        <taxon>BOP clade</taxon>
        <taxon>Pooideae</taxon>
        <taxon>Triticodae</taxon>
        <taxon>Triticeae</taxon>
        <taxon>Triticinae</taxon>
        <taxon>Triticum</taxon>
    </lineage>
</organism>
<dbReference type="Gramene" id="TraesCS1B03G1248600.1">
    <property type="protein sequence ID" value="TraesCS1B03G1248600.1.CDS1"/>
    <property type="gene ID" value="TraesCS1B03G1248600"/>
</dbReference>
<dbReference type="RefSeq" id="XP_044378647.1">
    <property type="nucleotide sequence ID" value="XM_044522712.1"/>
</dbReference>
<dbReference type="EnsemblPlants" id="TraesCS1B02G467200.1">
    <property type="protein sequence ID" value="TraesCS1B02G467200.1.cds1"/>
    <property type="gene ID" value="TraesCS1B02G467200"/>
</dbReference>
<evidence type="ECO:0000259" key="1">
    <source>
        <dbReference type="SMART" id="SM00256"/>
    </source>
</evidence>
<dbReference type="SMART" id="SM00256">
    <property type="entry name" value="FBOX"/>
    <property type="match status" value="1"/>
</dbReference>
<dbReference type="Gramene" id="TraesCS1B02G467200.1">
    <property type="protein sequence ID" value="TraesCS1B02G467200.1.cds1"/>
    <property type="gene ID" value="TraesCS1B02G467200"/>
</dbReference>
<dbReference type="Gramene" id="TraesJUL1B03G00399560.1">
    <property type="protein sequence ID" value="TraesJUL1B03G00399560.1.CDS1"/>
    <property type="gene ID" value="TraesJUL1B03G00399560"/>
</dbReference>
<dbReference type="InterPro" id="IPR036047">
    <property type="entry name" value="F-box-like_dom_sf"/>
</dbReference>
<keyword evidence="3" id="KW-1185">Reference proteome</keyword>
<reference evidence="2" key="1">
    <citation type="submission" date="2018-08" db="EMBL/GenBank/DDBJ databases">
        <authorList>
            <person name="Rossello M."/>
        </authorList>
    </citation>
    <scope>NUCLEOTIDE SEQUENCE [LARGE SCALE GENOMIC DNA]</scope>
    <source>
        <strain evidence="2">cv. Chinese Spring</strain>
    </source>
</reference>
<name>A0A3B5Z6H2_WHEAT</name>
<dbReference type="CDD" id="cd22157">
    <property type="entry name" value="F-box_AtFBW1-like"/>
    <property type="match status" value="1"/>
</dbReference>
<gene>
    <name evidence="2" type="primary">LOC123100994</name>
</gene>
<dbReference type="GeneID" id="123100994"/>
<dbReference type="PANTHER" id="PTHR31672:SF13">
    <property type="entry name" value="F-BOX PROTEIN CPR30-LIKE"/>
    <property type="match status" value="1"/>
</dbReference>
<dbReference type="OrthoDB" id="694461at2759"/>
<evidence type="ECO:0000313" key="3">
    <source>
        <dbReference type="Proteomes" id="UP000019116"/>
    </source>
</evidence>
<sequence length="282" mass="31918">MFQTNTRRRRPSSLEDPCPVLPDDVIEDILARLPAKAVHRCRCLSRTWSATLASGDFANLHLRLANRHGGPRILFVENWGSTYHCRPKVQVGSPDNPGRTTLMELPHIHDVGGRPTGNLLPRLVTQQCRGLFILQAGRTHYVLNPSTGRMAALPESPDKGDHRSRHLGLGYDTRTMTHKAVRVCCLPESVKYEVYEINSVPALWRPAKGCAPEKPPLDWVDNRYDLSVFEQGHVYWLARHKLDLSRKTCSSSSSTLTMRRLDPCRHCRHSSWIEDAFTIATT</sequence>
<dbReference type="Proteomes" id="UP000019116">
    <property type="component" value="Chromosome 1B"/>
</dbReference>
<dbReference type="STRING" id="4565.A0A3B5Z6H2"/>
<reference evidence="2" key="2">
    <citation type="submission" date="2018-10" db="UniProtKB">
        <authorList>
            <consortium name="EnsemblPlants"/>
        </authorList>
    </citation>
    <scope>IDENTIFICATION</scope>
</reference>
<dbReference type="Gene3D" id="1.20.1280.50">
    <property type="match status" value="1"/>
</dbReference>
<dbReference type="SUPFAM" id="SSF81383">
    <property type="entry name" value="F-box domain"/>
    <property type="match status" value="1"/>
</dbReference>
<dbReference type="InterPro" id="IPR001810">
    <property type="entry name" value="F-box_dom"/>
</dbReference>
<accession>A0A3B5Z6H2</accession>
<dbReference type="PANTHER" id="PTHR31672">
    <property type="entry name" value="BNACNNG10540D PROTEIN"/>
    <property type="match status" value="1"/>
</dbReference>